<accession>A0A889IVZ6</accession>
<evidence type="ECO:0000313" key="3">
    <source>
        <dbReference type="EMBL" id="QRE02507.1"/>
    </source>
</evidence>
<sequence>MFSIPLLLGRSMASSLESVMCLPAVSAIYCGAARSHLVAGATDNAISLDKQIQVFASLALNAQLKDPATLEKLDHAMRQESTFYTCRAIRRLLLGMCHLPCTMEDTQAKRYCLIGSPFKGPGLIMSTDGFQLAICIKTNMYVLCASSLEATDPCGERGHPRAIYSPSLAKHGIDYDMMFRLASRYVSMVAVEDCVSLFIETLPSPLANMAHRNYWKLLAHLQKPKPWLLPAASSNARSMLYVFSVHSFICSLPDNRCLENLKRRVFHNCAQYLDMVIALFRQPRGEMVHTSSADIITYQETLNQFPHNIPPVQVYRRDPGSVSYTVRVHAHGETQRWLVYPTSCPAYRAVMCLSVAPHITLQTKQQCTKAVQANTPQVPGGTTTPARALAAMFQRMDFAPKDNSVRTTHPWSTHSFTTGHELCGGEHDDGTPEDICSQLKQAQKCKCTRHLQEQYAPLQHVSWKGFKMTAFTTNMVINTKIQRNEQCCGYARILATPRLTSNFVVRKFSMREPACTVSVFYTDDAGDGAAINVNIGGGMLNFWCAMSALHCLLPTSTIFPASVANWNSTIDLHGLENQQLARCGRNGVFWTTNFPSVVSTQAGFNVSWFKAATATTSRVHGRELSQRMLMEAYAVLGHRDARTDLRKNALFATLERRCRYQVQAAHKRFLECLYEALSFLRLDSGVLVRLARMGAFDFSRHTVSHSKSKQECALIGYRRCNSVPKALVCNKKTRLDERGRNANFLTFVAHMGALDNGTKHSILRHIIRRLGLRWRRAGIKNLNGDVTVMHHMSSYSPMVLPTDDAR</sequence>
<proteinExistence type="inferred from homology"/>
<name>A0A889IVZ6_9GAMA</name>
<protein>
    <recommendedName>
        <fullName evidence="2">Herpesvirus UL87 C-terminal domain-containing protein</fullName>
    </recommendedName>
</protein>
<dbReference type="EMBL" id="MN545487">
    <property type="protein sequence ID" value="QRE02507.1"/>
    <property type="molecule type" value="Genomic_DNA"/>
</dbReference>
<feature type="domain" description="Herpesvirus UL87 C-terminal" evidence="2">
    <location>
        <begin position="232"/>
        <end position="768"/>
    </location>
</feature>
<evidence type="ECO:0000259" key="2">
    <source>
        <dbReference type="Pfam" id="PF03043"/>
    </source>
</evidence>
<gene>
    <name evidence="3" type="primary">ORF24</name>
</gene>
<dbReference type="InterPro" id="IPR004285">
    <property type="entry name" value="Herpes_UL87_C"/>
</dbReference>
<comment type="similarity">
    <text evidence="1">Belongs to the herpesviridae UL87 family.</text>
</comment>
<reference evidence="3" key="1">
    <citation type="submission" date="2019-10" db="EMBL/GenBank/DDBJ databases">
        <title>Otarine herpesvirus 4 in Northern fur seal genital swab.</title>
        <authorList>
            <person name="Deming A.C."/>
            <person name="Wellehan J.F.X."/>
            <person name="Gulland F.M.D."/>
        </authorList>
    </citation>
    <scope>NUCLEOTIDE SEQUENCE</scope>
    <source>
        <strain evidence="3">Cu11-001</strain>
    </source>
</reference>
<dbReference type="Pfam" id="PF03043">
    <property type="entry name" value="Herpes_UL87"/>
    <property type="match status" value="1"/>
</dbReference>
<organism evidence="3">
    <name type="scientific">Otarine gammaherpesvirus 4</name>
    <dbReference type="NCBI Taxonomy" id="2801541"/>
    <lineage>
        <taxon>Viruses</taxon>
        <taxon>Duplodnaviria</taxon>
        <taxon>Heunggongvirae</taxon>
        <taxon>Peploviricota</taxon>
        <taxon>Herviviricetes</taxon>
        <taxon>Herpesvirales</taxon>
        <taxon>Orthoherpesviridae</taxon>
        <taxon>Gammaherpesvirinae</taxon>
    </lineage>
</organism>
<evidence type="ECO:0000256" key="1">
    <source>
        <dbReference type="ARBA" id="ARBA00007679"/>
    </source>
</evidence>